<dbReference type="PANTHER" id="PTHR43712:SF16">
    <property type="entry name" value="O-METHYLTRANSFERASE ELCB"/>
    <property type="match status" value="1"/>
</dbReference>
<accession>A0AAN6SNB0</accession>
<evidence type="ECO:0000256" key="3">
    <source>
        <dbReference type="ARBA" id="ARBA00022691"/>
    </source>
</evidence>
<evidence type="ECO:0000313" key="6">
    <source>
        <dbReference type="Proteomes" id="UP001303115"/>
    </source>
</evidence>
<dbReference type="InterPro" id="IPR001077">
    <property type="entry name" value="COMT_C"/>
</dbReference>
<dbReference type="GO" id="GO:0032259">
    <property type="term" value="P:methylation"/>
    <property type="evidence" value="ECO:0007669"/>
    <property type="project" value="UniProtKB-KW"/>
</dbReference>
<reference evidence="6" key="1">
    <citation type="journal article" date="2023" name="Mol. Phylogenet. Evol.">
        <title>Genome-scale phylogeny and comparative genomics of the fungal order Sordariales.</title>
        <authorList>
            <person name="Hensen N."/>
            <person name="Bonometti L."/>
            <person name="Westerberg I."/>
            <person name="Brannstrom I.O."/>
            <person name="Guillou S."/>
            <person name="Cros-Aarteil S."/>
            <person name="Calhoun S."/>
            <person name="Haridas S."/>
            <person name="Kuo A."/>
            <person name="Mondo S."/>
            <person name="Pangilinan J."/>
            <person name="Riley R."/>
            <person name="LaButti K."/>
            <person name="Andreopoulos B."/>
            <person name="Lipzen A."/>
            <person name="Chen C."/>
            <person name="Yan M."/>
            <person name="Daum C."/>
            <person name="Ng V."/>
            <person name="Clum A."/>
            <person name="Steindorff A."/>
            <person name="Ohm R.A."/>
            <person name="Martin F."/>
            <person name="Silar P."/>
            <person name="Natvig D.O."/>
            <person name="Lalanne C."/>
            <person name="Gautier V."/>
            <person name="Ament-Velasquez S.L."/>
            <person name="Kruys A."/>
            <person name="Hutchinson M.I."/>
            <person name="Powell A.J."/>
            <person name="Barry K."/>
            <person name="Miller A.N."/>
            <person name="Grigoriev I.V."/>
            <person name="Debuchy R."/>
            <person name="Gladieux P."/>
            <person name="Hiltunen Thoren M."/>
            <person name="Johannesson H."/>
        </authorList>
    </citation>
    <scope>NUCLEOTIDE SEQUENCE [LARGE SCALE GENOMIC DNA]</scope>
    <source>
        <strain evidence="6">CBS 284.82</strain>
    </source>
</reference>
<dbReference type="InterPro" id="IPR036390">
    <property type="entry name" value="WH_DNA-bd_sf"/>
</dbReference>
<evidence type="ECO:0000256" key="2">
    <source>
        <dbReference type="ARBA" id="ARBA00022679"/>
    </source>
</evidence>
<dbReference type="InterPro" id="IPR016461">
    <property type="entry name" value="COMT-like"/>
</dbReference>
<evidence type="ECO:0000256" key="1">
    <source>
        <dbReference type="ARBA" id="ARBA00022603"/>
    </source>
</evidence>
<keyword evidence="3" id="KW-0949">S-adenosyl-L-methionine</keyword>
<dbReference type="PROSITE" id="PS51683">
    <property type="entry name" value="SAM_OMT_II"/>
    <property type="match status" value="1"/>
</dbReference>
<dbReference type="Gene3D" id="3.40.50.150">
    <property type="entry name" value="Vaccinia Virus protein VP39"/>
    <property type="match status" value="1"/>
</dbReference>
<keyword evidence="2" id="KW-0808">Transferase</keyword>
<dbReference type="InterPro" id="IPR029063">
    <property type="entry name" value="SAM-dependent_MTases_sf"/>
</dbReference>
<dbReference type="GO" id="GO:0008171">
    <property type="term" value="F:O-methyltransferase activity"/>
    <property type="evidence" value="ECO:0007669"/>
    <property type="project" value="InterPro"/>
</dbReference>
<comment type="caution">
    <text evidence="5">The sequence shown here is derived from an EMBL/GenBank/DDBJ whole genome shotgun (WGS) entry which is preliminary data.</text>
</comment>
<protein>
    <submittedName>
        <fullName evidence="5">O-methyltransferase-domain-containing protein</fullName>
    </submittedName>
</protein>
<keyword evidence="6" id="KW-1185">Reference proteome</keyword>
<organism evidence="5 6">
    <name type="scientific">Parachaetomium inaequale</name>
    <dbReference type="NCBI Taxonomy" id="2588326"/>
    <lineage>
        <taxon>Eukaryota</taxon>
        <taxon>Fungi</taxon>
        <taxon>Dikarya</taxon>
        <taxon>Ascomycota</taxon>
        <taxon>Pezizomycotina</taxon>
        <taxon>Sordariomycetes</taxon>
        <taxon>Sordariomycetidae</taxon>
        <taxon>Sordariales</taxon>
        <taxon>Chaetomiaceae</taxon>
        <taxon>Parachaetomium</taxon>
    </lineage>
</organism>
<evidence type="ECO:0000313" key="5">
    <source>
        <dbReference type="EMBL" id="KAK4033568.1"/>
    </source>
</evidence>
<evidence type="ECO:0000259" key="4">
    <source>
        <dbReference type="Pfam" id="PF00891"/>
    </source>
</evidence>
<gene>
    <name evidence="5" type="ORF">C8A01DRAFT_49878</name>
</gene>
<dbReference type="EMBL" id="MU854522">
    <property type="protein sequence ID" value="KAK4033568.1"/>
    <property type="molecule type" value="Genomic_DNA"/>
</dbReference>
<dbReference type="Proteomes" id="UP001303115">
    <property type="component" value="Unassembled WGS sequence"/>
</dbReference>
<dbReference type="SUPFAM" id="SSF53335">
    <property type="entry name" value="S-adenosyl-L-methionine-dependent methyltransferases"/>
    <property type="match status" value="1"/>
</dbReference>
<feature type="domain" description="O-methyltransferase C-terminal" evidence="4">
    <location>
        <begin position="208"/>
        <end position="361"/>
    </location>
</feature>
<name>A0AAN6SNB0_9PEZI</name>
<proteinExistence type="predicted"/>
<dbReference type="PANTHER" id="PTHR43712">
    <property type="entry name" value="PUTATIVE (AFU_ORTHOLOGUE AFUA_4G14580)-RELATED"/>
    <property type="match status" value="1"/>
</dbReference>
<dbReference type="AlphaFoldDB" id="A0AAN6SNB0"/>
<keyword evidence="1" id="KW-0489">Methyltransferase</keyword>
<dbReference type="SUPFAM" id="SSF46785">
    <property type="entry name" value="Winged helix' DNA-binding domain"/>
    <property type="match status" value="1"/>
</dbReference>
<sequence>MAAQQAESRAALAKVYANVGAPCLSAAEFTLTKVFIDYKAWDAIPVEGDIAVSELADKIGGTHEVVTRITNFFVGRGILESPTPGRVGHSDKSRTYKSDQPTAWVYIHMFNNVFRSFAQLPAFFAKHGLASPTSVNFTPLGLAHGYEDKAAYDIIVGDKTVHKGFNEALREVGDIYSLNGVYDFGWMRAPLEASSSSESGSVSVPRPAIVDVGGSHGLALRDAIRNSPFIPAERCVVLDLPAVVENTRKNWAAGKPGHDELQNVRLVGGTMFAAYPESVRGALIYHFRRVLNDFPDEDVIKALKTVRAAAAPDSRVLIVEEMLNPKRIALNVGIDIALMMAAGKRRNAAMFSKLAEGAGFRLNGEFLNVNSEFDDFGVLEFVVD</sequence>
<dbReference type="Pfam" id="PF00891">
    <property type="entry name" value="Methyltransf_2"/>
    <property type="match status" value="1"/>
</dbReference>